<sequence>MCGSVQGFRGYSTLDLEAAGETTAIREFQDIVNVCDLVDLAQSGPLFTWTNSQDNNPISKNLDIVMGNNCWILKFQQSYVLFEVGGVLDHARMVTSCVQLEKAYGNRLTRVKQAYDNLCAKQADAMLHPHTFNFEKALDAWKHWHHISGIDEQFFYQKSRVQWLDLGDRNTNFYHKTCQSRNSKNKLRRLVTADARILTALVDIKEEVVSYYENFLQAHDIGIDKLSQAYLKKICIIVVLVLKLHHRRLKTPLRVKLVDVGQVQLLRHVAQQFLKMNIKNGNSLRFWTYILHPIGRMIEVVGDRGRLKLGIDMKVCVAEVLVEKEWRLRHSRYIILQHMTDKVRALQHVVKLNVNDGRT</sequence>
<organism evidence="1 2">
    <name type="scientific">Brassica napus</name>
    <name type="common">Rape</name>
    <dbReference type="NCBI Taxonomy" id="3708"/>
    <lineage>
        <taxon>Eukaryota</taxon>
        <taxon>Viridiplantae</taxon>
        <taxon>Streptophyta</taxon>
        <taxon>Embryophyta</taxon>
        <taxon>Tracheophyta</taxon>
        <taxon>Spermatophyta</taxon>
        <taxon>Magnoliopsida</taxon>
        <taxon>eudicotyledons</taxon>
        <taxon>Gunneridae</taxon>
        <taxon>Pentapetalae</taxon>
        <taxon>rosids</taxon>
        <taxon>malvids</taxon>
        <taxon>Brassicales</taxon>
        <taxon>Brassicaceae</taxon>
        <taxon>Brassiceae</taxon>
        <taxon>Brassica</taxon>
    </lineage>
</organism>
<name>A0ABQ8C3X6_BRANA</name>
<accession>A0ABQ8C3X6</accession>
<dbReference type="PANTHER" id="PTHR33710">
    <property type="entry name" value="BNAC02G09200D PROTEIN"/>
    <property type="match status" value="1"/>
</dbReference>
<dbReference type="PANTHER" id="PTHR33710:SF79">
    <property type="entry name" value="OS06G0205337 PROTEIN"/>
    <property type="match status" value="1"/>
</dbReference>
<gene>
    <name evidence="1" type="ORF">HID58_035078</name>
</gene>
<dbReference type="Proteomes" id="UP000824890">
    <property type="component" value="Unassembled WGS sequence"/>
</dbReference>
<dbReference type="EMBL" id="JAGKQM010000009">
    <property type="protein sequence ID" value="KAH0911757.1"/>
    <property type="molecule type" value="Genomic_DNA"/>
</dbReference>
<protein>
    <submittedName>
        <fullName evidence="1">Uncharacterized protein</fullName>
    </submittedName>
</protein>
<keyword evidence="2" id="KW-1185">Reference proteome</keyword>
<reference evidence="1 2" key="1">
    <citation type="submission" date="2021-05" db="EMBL/GenBank/DDBJ databases">
        <title>Genome Assembly of Synthetic Allotetraploid Brassica napus Reveals Homoeologous Exchanges between Subgenomes.</title>
        <authorList>
            <person name="Davis J.T."/>
        </authorList>
    </citation>
    <scope>NUCLEOTIDE SEQUENCE [LARGE SCALE GENOMIC DNA]</scope>
    <source>
        <strain evidence="2">cv. Da-Ae</strain>
        <tissue evidence="1">Seedling</tissue>
    </source>
</reference>
<comment type="caution">
    <text evidence="1">The sequence shown here is derived from an EMBL/GenBank/DDBJ whole genome shotgun (WGS) entry which is preliminary data.</text>
</comment>
<evidence type="ECO:0000313" key="2">
    <source>
        <dbReference type="Proteomes" id="UP000824890"/>
    </source>
</evidence>
<proteinExistence type="predicted"/>
<evidence type="ECO:0000313" key="1">
    <source>
        <dbReference type="EMBL" id="KAH0911757.1"/>
    </source>
</evidence>